<name>A0A5C2HC82_9BACT</name>
<dbReference type="AlphaFoldDB" id="A0A5C2HC82"/>
<evidence type="ECO:0000313" key="1">
    <source>
        <dbReference type="EMBL" id="QEP34414.1"/>
    </source>
</evidence>
<sequence length="255" mass="29935">MIQVGKLYNKIPYLVRDKDNNYKDLNYIETVINELSKKGINKKDIINIFSNNRDNLLHFHLVIKSHIPKESLQINFKNELVEFTFEEYKESKTKTKYINSFMFIETFKHLDEESLVNAFEKIIGCNGKNLFISIKKDNLKLFDPSNKQYLYRKTLLEKREIIEDVAQSFDIDTAQLFEDLNPNLIKSVCKDLNSTYKILAFELGYKPDTINKAASTGKISEQLKKAIELYLENLRLKEELKNFNLIKESLQNISV</sequence>
<proteinExistence type="predicted"/>
<organism evidence="1 2">
    <name type="scientific">Malaciobacter pacificus</name>
    <dbReference type="NCBI Taxonomy" id="1080223"/>
    <lineage>
        <taxon>Bacteria</taxon>
        <taxon>Pseudomonadati</taxon>
        <taxon>Campylobacterota</taxon>
        <taxon>Epsilonproteobacteria</taxon>
        <taxon>Campylobacterales</taxon>
        <taxon>Arcobacteraceae</taxon>
        <taxon>Malaciobacter</taxon>
    </lineage>
</organism>
<dbReference type="KEGG" id="apai:APAC_1297"/>
<gene>
    <name evidence="1" type="ORF">APAC_1297</name>
</gene>
<reference evidence="1 2" key="1">
    <citation type="submission" date="2019-09" db="EMBL/GenBank/DDBJ databases">
        <title>Complete genome sequencing of four Arcobacter species reveals a diverse suite of mobile elements.</title>
        <authorList>
            <person name="Miller W.G."/>
            <person name="Yee E."/>
            <person name="Bono J.L."/>
        </authorList>
    </citation>
    <scope>NUCLEOTIDE SEQUENCE [LARGE SCALE GENOMIC DNA]</scope>
    <source>
        <strain evidence="1 2">LMG 26638</strain>
    </source>
</reference>
<dbReference type="Proteomes" id="UP000322726">
    <property type="component" value="Chromosome"/>
</dbReference>
<accession>A0A5C2HC82</accession>
<reference evidence="1 2" key="3">
    <citation type="submission" date="2019-09" db="EMBL/GenBank/DDBJ databases">
        <title>Taxonomic note: a critical rebuttal of the proposed division of the genus Arcobacter into six genera, emended descriptions of Arcobacter anaerophilus and the genus Arcobacter, and an assessment of genus-level boundaries for Epsilonproteobacteria using in silico genomic comparator tools.</title>
        <authorList>
            <person name="On S.L.W."/>
            <person name="Miller W.G."/>
            <person name="Biggs P."/>
            <person name="Cornelius A."/>
            <person name="Vandamme P."/>
        </authorList>
    </citation>
    <scope>NUCLEOTIDE SEQUENCE [LARGE SCALE GENOMIC DNA]</scope>
    <source>
        <strain evidence="1 2">LMG 26638</strain>
    </source>
</reference>
<dbReference type="RefSeq" id="WP_228255966.1">
    <property type="nucleotide sequence ID" value="NZ_BMEF01000027.1"/>
</dbReference>
<reference evidence="2" key="2">
    <citation type="submission" date="2019-09" db="EMBL/GenBank/DDBJ databases">
        <title>Complete genome sequencing of four Arcobacter species reveals a diverse suite of mobile elements.</title>
        <authorList>
            <person name="On S.L.W."/>
            <person name="Miller W.G."/>
            <person name="Biggs P."/>
            <person name="Cornelius A."/>
            <person name="Vandamme P."/>
        </authorList>
    </citation>
    <scope>NUCLEOTIDE SEQUENCE [LARGE SCALE GENOMIC DNA]</scope>
    <source>
        <strain evidence="2">LMG 26638</strain>
    </source>
</reference>
<protein>
    <submittedName>
        <fullName evidence="1">Uncharacterized protein</fullName>
    </submittedName>
</protein>
<dbReference type="EMBL" id="CP035928">
    <property type="protein sequence ID" value="QEP34414.1"/>
    <property type="molecule type" value="Genomic_DNA"/>
</dbReference>
<evidence type="ECO:0000313" key="2">
    <source>
        <dbReference type="Proteomes" id="UP000322726"/>
    </source>
</evidence>
<keyword evidence="2" id="KW-1185">Reference proteome</keyword>